<accession>A0A2W7MXU6</accession>
<dbReference type="Proteomes" id="UP000249239">
    <property type="component" value="Unassembled WGS sequence"/>
</dbReference>
<protein>
    <recommendedName>
        <fullName evidence="3">SpoIIAA-like protein</fullName>
    </recommendedName>
</protein>
<sequence length="131" mass="14706">MKVFQAPNVSIEYFASSMQIHQTWNDFVSSDVFREAIDQTVLFARKHPVRSIVSDALKQRAVSPDDSAYASSVMPELYKAGIEVMAFVIPENIFTKMALRKFAGVENAAIHLQFFSSVKDAVEWIESVVVS</sequence>
<dbReference type="EMBL" id="QKZK01000031">
    <property type="protein sequence ID" value="PZX12431.1"/>
    <property type="molecule type" value="Genomic_DNA"/>
</dbReference>
<dbReference type="RefSeq" id="WP_111446713.1">
    <property type="nucleotide sequence ID" value="NZ_QKZK01000031.1"/>
</dbReference>
<gene>
    <name evidence="1" type="ORF">LX69_02900</name>
</gene>
<organism evidence="1 2">
    <name type="scientific">Breznakibacter xylanolyticus</name>
    <dbReference type="NCBI Taxonomy" id="990"/>
    <lineage>
        <taxon>Bacteria</taxon>
        <taxon>Pseudomonadati</taxon>
        <taxon>Bacteroidota</taxon>
        <taxon>Bacteroidia</taxon>
        <taxon>Marinilabiliales</taxon>
        <taxon>Marinilabiliaceae</taxon>
        <taxon>Breznakibacter</taxon>
    </lineage>
</organism>
<name>A0A2W7MXU6_9BACT</name>
<evidence type="ECO:0000313" key="1">
    <source>
        <dbReference type="EMBL" id="PZX12431.1"/>
    </source>
</evidence>
<evidence type="ECO:0008006" key="3">
    <source>
        <dbReference type="Google" id="ProtNLM"/>
    </source>
</evidence>
<proteinExistence type="predicted"/>
<comment type="caution">
    <text evidence="1">The sequence shown here is derived from an EMBL/GenBank/DDBJ whole genome shotgun (WGS) entry which is preliminary data.</text>
</comment>
<keyword evidence="2" id="KW-1185">Reference proteome</keyword>
<reference evidence="1 2" key="1">
    <citation type="submission" date="2018-06" db="EMBL/GenBank/DDBJ databases">
        <title>Genomic Encyclopedia of Archaeal and Bacterial Type Strains, Phase II (KMG-II): from individual species to whole genera.</title>
        <authorList>
            <person name="Goeker M."/>
        </authorList>
    </citation>
    <scope>NUCLEOTIDE SEQUENCE [LARGE SCALE GENOMIC DNA]</scope>
    <source>
        <strain evidence="1 2">DSM 6779</strain>
    </source>
</reference>
<dbReference type="OrthoDB" id="893334at2"/>
<dbReference type="AlphaFoldDB" id="A0A2W7MXU6"/>
<evidence type="ECO:0000313" key="2">
    <source>
        <dbReference type="Proteomes" id="UP000249239"/>
    </source>
</evidence>